<protein>
    <submittedName>
        <fullName evidence="1">Uncharacterized conserved protein YbbK, DUF523 family</fullName>
    </submittedName>
</protein>
<proteinExistence type="predicted"/>
<reference evidence="1 2" key="1">
    <citation type="submission" date="2016-10" db="EMBL/GenBank/DDBJ databases">
        <authorList>
            <person name="de Groot N.N."/>
        </authorList>
    </citation>
    <scope>NUCLEOTIDE SEQUENCE [LARGE SCALE GENOMIC DNA]</scope>
    <source>
        <strain evidence="1 2">AR40</strain>
    </source>
</reference>
<name>A0A1H9X5K4_BUTFI</name>
<gene>
    <name evidence="1" type="ORF">SAMN04487884_14418</name>
</gene>
<evidence type="ECO:0000313" key="1">
    <source>
        <dbReference type="EMBL" id="SES41435.1"/>
    </source>
</evidence>
<dbReference type="PANTHER" id="PTHR30087:SF1">
    <property type="entry name" value="HYPOTHETICAL CYTOSOLIC PROTEIN"/>
    <property type="match status" value="1"/>
</dbReference>
<accession>A0A1H9X5K4</accession>
<dbReference type="Pfam" id="PF04463">
    <property type="entry name" value="2-thiour_desulf"/>
    <property type="match status" value="1"/>
</dbReference>
<dbReference type="OrthoDB" id="9797779at2"/>
<dbReference type="RefSeq" id="WP_074758928.1">
    <property type="nucleotide sequence ID" value="NZ_FOGJ01000044.1"/>
</dbReference>
<dbReference type="InterPro" id="IPR007553">
    <property type="entry name" value="2-thiour_desulf"/>
</dbReference>
<organism evidence="1 2">
    <name type="scientific">Butyrivibrio fibrisolvens</name>
    <dbReference type="NCBI Taxonomy" id="831"/>
    <lineage>
        <taxon>Bacteria</taxon>
        <taxon>Bacillati</taxon>
        <taxon>Bacillota</taxon>
        <taxon>Clostridia</taxon>
        <taxon>Lachnospirales</taxon>
        <taxon>Lachnospiraceae</taxon>
        <taxon>Butyrivibrio</taxon>
    </lineage>
</organism>
<dbReference type="PANTHER" id="PTHR30087">
    <property type="entry name" value="INNER MEMBRANE PROTEIN"/>
    <property type="match status" value="1"/>
</dbReference>
<dbReference type="Proteomes" id="UP000182584">
    <property type="component" value="Unassembled WGS sequence"/>
</dbReference>
<evidence type="ECO:0000313" key="2">
    <source>
        <dbReference type="Proteomes" id="UP000182584"/>
    </source>
</evidence>
<dbReference type="EMBL" id="FOGJ01000044">
    <property type="protein sequence ID" value="SES41435.1"/>
    <property type="molecule type" value="Genomic_DNA"/>
</dbReference>
<sequence>MVIAVSACLLGENCKYNGGNNYSEKVRAFCEGHEVITVCPEVMGGLSTPRVPAEIVKGIVTNREGKVVDKEFRSGAEAAFKKIMDVGVEVCILQSRSPSCGVKEVYDGSFTGKKIHGMGVFAQMVSETSIKMIDVEDLD</sequence>
<dbReference type="AlphaFoldDB" id="A0A1H9X5K4"/>